<name>A0A3M7SCN1_BRAPC</name>
<protein>
    <submittedName>
        <fullName evidence="2">Uncharacterized protein</fullName>
    </submittedName>
</protein>
<reference evidence="2 3" key="1">
    <citation type="journal article" date="2018" name="Sci. Rep.">
        <title>Genomic signatures of local adaptation to the degree of environmental predictability in rotifers.</title>
        <authorList>
            <person name="Franch-Gras L."/>
            <person name="Hahn C."/>
            <person name="Garcia-Roger E.M."/>
            <person name="Carmona M.J."/>
            <person name="Serra M."/>
            <person name="Gomez A."/>
        </authorList>
    </citation>
    <scope>NUCLEOTIDE SEQUENCE [LARGE SCALE GENOMIC DNA]</scope>
    <source>
        <strain evidence="2">HYR1</strain>
    </source>
</reference>
<evidence type="ECO:0000313" key="3">
    <source>
        <dbReference type="Proteomes" id="UP000276133"/>
    </source>
</evidence>
<keyword evidence="3" id="KW-1185">Reference proteome</keyword>
<organism evidence="2 3">
    <name type="scientific">Brachionus plicatilis</name>
    <name type="common">Marine rotifer</name>
    <name type="synonym">Brachionus muelleri</name>
    <dbReference type="NCBI Taxonomy" id="10195"/>
    <lineage>
        <taxon>Eukaryota</taxon>
        <taxon>Metazoa</taxon>
        <taxon>Spiralia</taxon>
        <taxon>Gnathifera</taxon>
        <taxon>Rotifera</taxon>
        <taxon>Eurotatoria</taxon>
        <taxon>Monogononta</taxon>
        <taxon>Pseudotrocha</taxon>
        <taxon>Ploima</taxon>
        <taxon>Brachionidae</taxon>
        <taxon>Brachionus</taxon>
    </lineage>
</organism>
<feature type="region of interest" description="Disordered" evidence="1">
    <location>
        <begin position="1"/>
        <end position="45"/>
    </location>
</feature>
<dbReference type="AlphaFoldDB" id="A0A3M7SCN1"/>
<proteinExistence type="predicted"/>
<comment type="caution">
    <text evidence="2">The sequence shown here is derived from an EMBL/GenBank/DDBJ whole genome shotgun (WGS) entry which is preliminary data.</text>
</comment>
<accession>A0A3M7SCN1</accession>
<sequence>MKYPDTDSSKTSISKKIEPSNEDTDNETYEVWPRQTHPIPPSGFNRTAIVQQNVKKKIIYENEQEEKINHIELRIPAGIETTQPKRGRSRTKKSVNDVQTTQSKKRAASNNDQIDAEHVLKSINKRRKN</sequence>
<evidence type="ECO:0000313" key="2">
    <source>
        <dbReference type="EMBL" id="RNA33298.1"/>
    </source>
</evidence>
<gene>
    <name evidence="2" type="ORF">BpHYR1_040139</name>
</gene>
<feature type="compositionally biased region" description="Polar residues" evidence="1">
    <location>
        <begin position="96"/>
        <end position="113"/>
    </location>
</feature>
<dbReference type="Proteomes" id="UP000276133">
    <property type="component" value="Unassembled WGS sequence"/>
</dbReference>
<dbReference type="EMBL" id="REGN01001659">
    <property type="protein sequence ID" value="RNA33298.1"/>
    <property type="molecule type" value="Genomic_DNA"/>
</dbReference>
<evidence type="ECO:0000256" key="1">
    <source>
        <dbReference type="SAM" id="MobiDB-lite"/>
    </source>
</evidence>
<feature type="region of interest" description="Disordered" evidence="1">
    <location>
        <begin position="78"/>
        <end position="129"/>
    </location>
</feature>